<feature type="region of interest" description="Disordered" evidence="1">
    <location>
        <begin position="403"/>
        <end position="423"/>
    </location>
</feature>
<feature type="region of interest" description="Disordered" evidence="1">
    <location>
        <begin position="503"/>
        <end position="547"/>
    </location>
</feature>
<feature type="region of interest" description="Disordered" evidence="1">
    <location>
        <begin position="326"/>
        <end position="345"/>
    </location>
</feature>
<feature type="compositionally biased region" description="Pro residues" evidence="1">
    <location>
        <begin position="297"/>
        <end position="306"/>
    </location>
</feature>
<feature type="compositionally biased region" description="Low complexity" evidence="1">
    <location>
        <begin position="456"/>
        <end position="471"/>
    </location>
</feature>
<feature type="compositionally biased region" description="Low complexity" evidence="1">
    <location>
        <begin position="281"/>
        <end position="296"/>
    </location>
</feature>
<evidence type="ECO:0000313" key="3">
    <source>
        <dbReference type="Proteomes" id="UP000070544"/>
    </source>
</evidence>
<feature type="compositionally biased region" description="Basic and acidic residues" evidence="1">
    <location>
        <begin position="503"/>
        <end position="522"/>
    </location>
</feature>
<feature type="region of interest" description="Disordered" evidence="1">
    <location>
        <begin position="232"/>
        <end position="269"/>
    </location>
</feature>
<accession>A0A139AG98</accession>
<keyword evidence="3" id="KW-1185">Reference proteome</keyword>
<dbReference type="OrthoDB" id="10687252at2759"/>
<feature type="compositionally biased region" description="Basic and acidic residues" evidence="1">
    <location>
        <begin position="407"/>
        <end position="423"/>
    </location>
</feature>
<dbReference type="AlphaFoldDB" id="A0A139AG98"/>
<dbReference type="EMBL" id="KQ965760">
    <property type="protein sequence ID" value="KXS15719.1"/>
    <property type="molecule type" value="Genomic_DNA"/>
</dbReference>
<name>A0A139AG98_GONPJ</name>
<feature type="compositionally biased region" description="Low complexity" evidence="1">
    <location>
        <begin position="330"/>
        <end position="345"/>
    </location>
</feature>
<feature type="region of interest" description="Disordered" evidence="1">
    <location>
        <begin position="456"/>
        <end position="484"/>
    </location>
</feature>
<feature type="region of interest" description="Disordered" evidence="1">
    <location>
        <begin position="281"/>
        <end position="320"/>
    </location>
</feature>
<dbReference type="Proteomes" id="UP000070544">
    <property type="component" value="Unassembled WGS sequence"/>
</dbReference>
<proteinExistence type="predicted"/>
<evidence type="ECO:0000313" key="2">
    <source>
        <dbReference type="EMBL" id="KXS15719.1"/>
    </source>
</evidence>
<feature type="region of interest" description="Disordered" evidence="1">
    <location>
        <begin position="84"/>
        <end position="113"/>
    </location>
</feature>
<sequence length="731" mass="76214">MSPPLSHPPPTTFHVPLNPCFAHKNGAYIASYIASTALSVLSAALPSVRILSVSSTFTHRGRLFGPVELAPEGERVVDVVRAEDNEQSKEADAEEGTEDGQDVSPSQPALVPSEAENLISTSSRAKMVRKHVSRFAKQSVLVRVSGLDGSVTEGDVEEELDEWVVLLEVREARTVTESPESPVNGAQDTLGPLLAHLTVTLRRPNTSTTTSTPPPPVLNALWNAHPRPELGVASGALPGAPSGTSVVDVAGSGAHESGNATGVVGSPEPVRASGASAFIQTPTSPAVTSPSTTALPGPAPSPPPVRPSSVPAVSLPVPPSPHARSFSYTAPSANSSPSLAAPAPSPSAPFDLAPSLFLSPPCVSLGLVRRAVDPWVPWSSSGVEGDGWGEYSGRAEGWCVVGGGTPTEREVEGEPKSEGDWEREAAWDSRTWIVCMAEVGIPMNALLARAISLPPASTSADAPTTSATQTSDKPPSLLNPPAVLPDVVPAMGGIISVHVGFYRDHGEEGPDGDENRDSRAATEPETDVGGEGASAGDGSDAPPKKERQTVLRWRALVRDAQGGVGGAQLSFFNLSGRLVASATLHFLVTWALPSQVLRPRSAAHFVALEIARRKRVEEEILRRVGVGGRLREVIRRGSVRRGGATGGALSREGSLGSVGTVEGDAKFSGYPSLRDDPRWRWLASEARAVWSELVSGEPDGPTSKGTPDMTEESTLARYAALGGGYGMVVGL</sequence>
<organism evidence="2 3">
    <name type="scientific">Gonapodya prolifera (strain JEL478)</name>
    <name type="common">Monoblepharis prolifera</name>
    <dbReference type="NCBI Taxonomy" id="1344416"/>
    <lineage>
        <taxon>Eukaryota</taxon>
        <taxon>Fungi</taxon>
        <taxon>Fungi incertae sedis</taxon>
        <taxon>Chytridiomycota</taxon>
        <taxon>Chytridiomycota incertae sedis</taxon>
        <taxon>Monoblepharidomycetes</taxon>
        <taxon>Monoblepharidales</taxon>
        <taxon>Gonapodyaceae</taxon>
        <taxon>Gonapodya</taxon>
    </lineage>
</organism>
<gene>
    <name evidence="2" type="ORF">M427DRAFT_32141</name>
</gene>
<feature type="compositionally biased region" description="Acidic residues" evidence="1">
    <location>
        <begin position="92"/>
        <end position="101"/>
    </location>
</feature>
<evidence type="ECO:0000256" key="1">
    <source>
        <dbReference type="SAM" id="MobiDB-lite"/>
    </source>
</evidence>
<protein>
    <submittedName>
        <fullName evidence="2">Uncharacterized protein</fullName>
    </submittedName>
</protein>
<reference evidence="2 3" key="1">
    <citation type="journal article" date="2015" name="Genome Biol. Evol.">
        <title>Phylogenomic analyses indicate that early fungi evolved digesting cell walls of algal ancestors of land plants.</title>
        <authorList>
            <person name="Chang Y."/>
            <person name="Wang S."/>
            <person name="Sekimoto S."/>
            <person name="Aerts A.L."/>
            <person name="Choi C."/>
            <person name="Clum A."/>
            <person name="LaButti K.M."/>
            <person name="Lindquist E.A."/>
            <person name="Yee Ngan C."/>
            <person name="Ohm R.A."/>
            <person name="Salamov A.A."/>
            <person name="Grigoriev I.V."/>
            <person name="Spatafora J.W."/>
            <person name="Berbee M.L."/>
        </authorList>
    </citation>
    <scope>NUCLEOTIDE SEQUENCE [LARGE SCALE GENOMIC DNA]</scope>
    <source>
        <strain evidence="2 3">JEL478</strain>
    </source>
</reference>